<keyword evidence="2" id="KW-0479">Metal-binding</keyword>
<accession>A0A1E3I265</accession>
<dbReference type="Pfam" id="PF04082">
    <property type="entry name" value="Fungal_trans"/>
    <property type="match status" value="1"/>
</dbReference>
<dbReference type="STRING" id="1295533.A0A1E3I265"/>
<dbReference type="InterPro" id="IPR001138">
    <property type="entry name" value="Zn2Cys6_DnaBD"/>
</dbReference>
<keyword evidence="3" id="KW-0539">Nucleus</keyword>
<dbReference type="GO" id="GO:0006351">
    <property type="term" value="P:DNA-templated transcription"/>
    <property type="evidence" value="ECO:0007669"/>
    <property type="project" value="InterPro"/>
</dbReference>
<feature type="region of interest" description="Disordered" evidence="4">
    <location>
        <begin position="809"/>
        <end position="832"/>
    </location>
</feature>
<dbReference type="EMBL" id="AWGJ01000003">
    <property type="protein sequence ID" value="ODN82087.1"/>
    <property type="molecule type" value="Genomic_DNA"/>
</dbReference>
<evidence type="ECO:0000256" key="1">
    <source>
        <dbReference type="ARBA" id="ARBA00004123"/>
    </source>
</evidence>
<sequence length="1213" mass="132779">MPQDPGRSQASDSRGASSKKRGGGNRSERIHRGGPLAGEQPGSLYTSSHHPSYRPYPTSPHQPTPSYQTQAPQGPPIRPPYSLSLPVPEGSHQGYSYPPHTYLSAAHEYVNPQTRTAFPQNSVYPPPRYLSPYTSRPGSVPPAQSTAQHRYTERPITPSGGLPPQGRSLSVSPMEEMTERWQAMPSCSPLNSRDQKSTSDTARPFPSPGSPRLGASSAAQHGQPVRQSPAESYSAGDSSVSASRPGTSEGLRMALGGGAPSRQASDDPMLSWDEASQVPSRPASPQGKAIRRGVLKSNAPSFPTEATKGEFSDDPMDNDELDVDRKLDHRKRKRNRVIRSCVQCHTHKRKCDRKRPCGRCIALGLTGNCVYEIDEQRDPNDPEVAESDRLRRRVAELEQVVRDLRQKPSARAPAPSKAASTLDHGSDGENRRVIIDRYARFQLDEAQAADNVSRLGQNLAPVTVKAERSSQEASGGDEGPSRTQNGAGHESEKQGSGSADYRAEPYTANLLPGDEIMHDTSGRTVYLGASAGQSMLRSLKELASAKGDSGLLAVPEDGVYSGAFPNLRKTFPFTTIWSHENFCGEIIGLLPNQAQSELLWEDWANTYGSYVSPFHMPSLKEEYSSFFAKPPDEKMSVPLSALAVFLTICALGCLSRATAAEMFGHPNRAQRTPDDLGGPDVKEPKDLTTSRLQSELYLSAAYQALRLCSFMANPTVQVLQCQVLVQLYLLVSERAADAWAIGGNMIKQATALGLHRDPLSLDPHVSAREAEVKRRVWWSVASLDAMLSIFFGRPSSINFYTTNLPQDKADEELSESPGSARELSTSNDLDSRTTDQTFHTAYYQLTIPSFEFLDGIFFVDLQASREALYKWFSPPSDAHMASEESPKPKHTYRDALRLAEDLRRWYSHVPDGLRLDVNDSVEDLHKSRSRKRLGQTLALCIKTWTLTLVIHRPYLRAEADPGAYPESTAYCSEAAHMVLKAYRAMAEADIPLVWAVWSMSYRAFQAAAVCAFLALRQPGTELAAKCREDLRGAKEIFAGRLSTWFSSHPVQSDLCQGIIQLDKLVSLANDQHRRSPAPITSYNGMSPAMFGFFDGSPTNAGIGGSQVEQKAPPTPLTDVRAFQRPTSSARPLNAADAFQRNPAQFPSGIDYGLPRSSQYNGGFYNMAQADSIATSLSGDFNGPSPLALPGFWASMFGIKMDKDGDEASQSEMV</sequence>
<dbReference type="PANTHER" id="PTHR31001:SF81">
    <property type="entry name" value="ZN(II)2CYS6 TRANSCRIPTION FACTOR"/>
    <property type="match status" value="1"/>
</dbReference>
<organism evidence="6 7">
    <name type="scientific">Cryptococcus amylolentus CBS 6039</name>
    <dbReference type="NCBI Taxonomy" id="1295533"/>
    <lineage>
        <taxon>Eukaryota</taxon>
        <taxon>Fungi</taxon>
        <taxon>Dikarya</taxon>
        <taxon>Basidiomycota</taxon>
        <taxon>Agaricomycotina</taxon>
        <taxon>Tremellomycetes</taxon>
        <taxon>Tremellales</taxon>
        <taxon>Cryptococcaceae</taxon>
        <taxon>Cryptococcus</taxon>
    </lineage>
</organism>
<evidence type="ECO:0000256" key="3">
    <source>
        <dbReference type="ARBA" id="ARBA00023242"/>
    </source>
</evidence>
<feature type="compositionally biased region" description="Low complexity" evidence="4">
    <location>
        <begin position="407"/>
        <end position="420"/>
    </location>
</feature>
<name>A0A1E3I265_9TREE</name>
<dbReference type="CDD" id="cd12148">
    <property type="entry name" value="fungal_TF_MHR"/>
    <property type="match status" value="1"/>
</dbReference>
<feature type="domain" description="Zn(2)-C6 fungal-type" evidence="5">
    <location>
        <begin position="340"/>
        <end position="371"/>
    </location>
</feature>
<feature type="region of interest" description="Disordered" evidence="4">
    <location>
        <begin position="116"/>
        <end position="319"/>
    </location>
</feature>
<dbReference type="InterPro" id="IPR007219">
    <property type="entry name" value="XnlR_reg_dom"/>
</dbReference>
<dbReference type="CDD" id="cd00067">
    <property type="entry name" value="GAL4"/>
    <property type="match status" value="1"/>
</dbReference>
<dbReference type="RefSeq" id="XP_018996406.1">
    <property type="nucleotide sequence ID" value="XM_019136003.1"/>
</dbReference>
<dbReference type="RefSeq" id="XP_018996405.1">
    <property type="nucleotide sequence ID" value="XM_019136002.1"/>
</dbReference>
<dbReference type="GO" id="GO:0003677">
    <property type="term" value="F:DNA binding"/>
    <property type="evidence" value="ECO:0007669"/>
    <property type="project" value="InterPro"/>
</dbReference>
<feature type="region of interest" description="Disordered" evidence="4">
    <location>
        <begin position="665"/>
        <end position="685"/>
    </location>
</feature>
<dbReference type="GO" id="GO:0005634">
    <property type="term" value="C:nucleus"/>
    <property type="evidence" value="ECO:0007669"/>
    <property type="project" value="UniProtKB-SubCell"/>
</dbReference>
<dbReference type="Proteomes" id="UP000094065">
    <property type="component" value="Unassembled WGS sequence"/>
</dbReference>
<proteinExistence type="predicted"/>
<protein>
    <recommendedName>
        <fullName evidence="5">Zn(2)-C6 fungal-type domain-containing protein</fullName>
    </recommendedName>
</protein>
<dbReference type="SUPFAM" id="SSF57701">
    <property type="entry name" value="Zn2/Cys6 DNA-binding domain"/>
    <property type="match status" value="1"/>
</dbReference>
<keyword evidence="7" id="KW-1185">Reference proteome</keyword>
<dbReference type="GO" id="GO:0008270">
    <property type="term" value="F:zinc ion binding"/>
    <property type="evidence" value="ECO:0007669"/>
    <property type="project" value="InterPro"/>
</dbReference>
<dbReference type="GeneID" id="30153710"/>
<dbReference type="PANTHER" id="PTHR31001">
    <property type="entry name" value="UNCHARACTERIZED TRANSCRIPTIONAL REGULATORY PROTEIN"/>
    <property type="match status" value="1"/>
</dbReference>
<dbReference type="GO" id="GO:0000981">
    <property type="term" value="F:DNA-binding transcription factor activity, RNA polymerase II-specific"/>
    <property type="evidence" value="ECO:0007669"/>
    <property type="project" value="InterPro"/>
</dbReference>
<dbReference type="AlphaFoldDB" id="A0A1E3I265"/>
<dbReference type="SMART" id="SM00906">
    <property type="entry name" value="Fungal_trans"/>
    <property type="match status" value="1"/>
</dbReference>
<feature type="compositionally biased region" description="Low complexity" evidence="4">
    <location>
        <begin position="230"/>
        <end position="243"/>
    </location>
</feature>
<feature type="compositionally biased region" description="Polar residues" evidence="4">
    <location>
        <begin position="132"/>
        <end position="149"/>
    </location>
</feature>
<comment type="caution">
    <text evidence="6">The sequence shown here is derived from an EMBL/GenBank/DDBJ whole genome shotgun (WGS) entry which is preliminary data.</text>
</comment>
<evidence type="ECO:0000256" key="4">
    <source>
        <dbReference type="SAM" id="MobiDB-lite"/>
    </source>
</evidence>
<dbReference type="SMART" id="SM00066">
    <property type="entry name" value="GAL4"/>
    <property type="match status" value="1"/>
</dbReference>
<dbReference type="Gene3D" id="4.10.240.10">
    <property type="entry name" value="Zn(2)-C6 fungal-type DNA-binding domain"/>
    <property type="match status" value="1"/>
</dbReference>
<evidence type="ECO:0000259" key="5">
    <source>
        <dbReference type="PROSITE" id="PS50048"/>
    </source>
</evidence>
<dbReference type="InterPro" id="IPR050613">
    <property type="entry name" value="Sec_Metabolite_Reg"/>
</dbReference>
<reference evidence="6 7" key="1">
    <citation type="submission" date="2016-06" db="EMBL/GenBank/DDBJ databases">
        <title>Evolution of pathogenesis and genome organization in the Tremellales.</title>
        <authorList>
            <person name="Cuomo C."/>
            <person name="Litvintseva A."/>
            <person name="Heitman J."/>
            <person name="Chen Y."/>
            <person name="Sun S."/>
            <person name="Springer D."/>
            <person name="Dromer F."/>
            <person name="Young S."/>
            <person name="Zeng Q."/>
            <person name="Chapman S."/>
            <person name="Gujja S."/>
            <person name="Saif S."/>
            <person name="Birren B."/>
        </authorList>
    </citation>
    <scope>NUCLEOTIDE SEQUENCE [LARGE SCALE GENOMIC DNA]</scope>
    <source>
        <strain evidence="6 7">CBS 6039</strain>
    </source>
</reference>
<dbReference type="Pfam" id="PF00172">
    <property type="entry name" value="Zn_clus"/>
    <property type="match status" value="1"/>
</dbReference>
<comment type="subcellular location">
    <subcellularLocation>
        <location evidence="1">Nucleus</location>
    </subcellularLocation>
</comment>
<evidence type="ECO:0000313" key="7">
    <source>
        <dbReference type="Proteomes" id="UP000094065"/>
    </source>
</evidence>
<feature type="region of interest" description="Disordered" evidence="4">
    <location>
        <begin position="463"/>
        <end position="501"/>
    </location>
</feature>
<dbReference type="OrthoDB" id="2269373at2759"/>
<dbReference type="PROSITE" id="PS50048">
    <property type="entry name" value="ZN2_CY6_FUNGAL_2"/>
    <property type="match status" value="1"/>
</dbReference>
<evidence type="ECO:0000313" key="6">
    <source>
        <dbReference type="EMBL" id="ODN82086.1"/>
    </source>
</evidence>
<dbReference type="PROSITE" id="PS00463">
    <property type="entry name" value="ZN2_CY6_FUNGAL_1"/>
    <property type="match status" value="1"/>
</dbReference>
<dbReference type="EMBL" id="AWGJ01000003">
    <property type="protein sequence ID" value="ODN82086.1"/>
    <property type="molecule type" value="Genomic_DNA"/>
</dbReference>
<feature type="region of interest" description="Disordered" evidence="4">
    <location>
        <begin position="1"/>
        <end position="99"/>
    </location>
</feature>
<feature type="compositionally biased region" description="Polar residues" evidence="4">
    <location>
        <begin position="822"/>
        <end position="832"/>
    </location>
</feature>
<gene>
    <name evidence="6" type="ORF">L202_02401</name>
</gene>
<feature type="region of interest" description="Disordered" evidence="4">
    <location>
        <begin position="403"/>
        <end position="428"/>
    </location>
</feature>
<dbReference type="InterPro" id="IPR036864">
    <property type="entry name" value="Zn2-C6_fun-type_DNA-bd_sf"/>
</dbReference>
<feature type="compositionally biased region" description="Polar residues" evidence="4">
    <location>
        <begin position="1"/>
        <end position="12"/>
    </location>
</feature>
<evidence type="ECO:0000256" key="2">
    <source>
        <dbReference type="ARBA" id="ARBA00022723"/>
    </source>
</evidence>